<dbReference type="OrthoDB" id="199913at2759"/>
<comment type="subcellular location">
    <subcellularLocation>
        <location evidence="1">Secreted</location>
    </subcellularLocation>
</comment>
<dbReference type="PRINTS" id="PR00821">
    <property type="entry name" value="TAGLIPASE"/>
</dbReference>
<dbReference type="PANTHER" id="PTHR11610:SF173">
    <property type="entry name" value="LIPASE DOMAIN-CONTAINING PROTEIN-RELATED"/>
    <property type="match status" value="1"/>
</dbReference>
<dbReference type="Gene3D" id="3.40.50.1820">
    <property type="entry name" value="alpha/beta hydrolase"/>
    <property type="match status" value="1"/>
</dbReference>
<accession>A0A553NXZ2</accession>
<dbReference type="SUPFAM" id="SSF53474">
    <property type="entry name" value="alpha/beta-Hydrolases"/>
    <property type="match status" value="1"/>
</dbReference>
<protein>
    <recommendedName>
        <fullName evidence="5">Lipase domain-containing protein</fullName>
    </recommendedName>
</protein>
<evidence type="ECO:0000256" key="1">
    <source>
        <dbReference type="ARBA" id="ARBA00004613"/>
    </source>
</evidence>
<dbReference type="Proteomes" id="UP000318571">
    <property type="component" value="Chromosome 9"/>
</dbReference>
<evidence type="ECO:0000256" key="3">
    <source>
        <dbReference type="ARBA" id="ARBA00022525"/>
    </source>
</evidence>
<evidence type="ECO:0000313" key="6">
    <source>
        <dbReference type="EMBL" id="TRY70305.1"/>
    </source>
</evidence>
<evidence type="ECO:0000259" key="5">
    <source>
        <dbReference type="Pfam" id="PF00151"/>
    </source>
</evidence>
<gene>
    <name evidence="6" type="ORF">TCAL_02452</name>
</gene>
<dbReference type="InterPro" id="IPR029058">
    <property type="entry name" value="AB_hydrolase_fold"/>
</dbReference>
<dbReference type="InterPro" id="IPR013818">
    <property type="entry name" value="Lipase"/>
</dbReference>
<proteinExistence type="inferred from homology"/>
<organism evidence="6 7">
    <name type="scientific">Tigriopus californicus</name>
    <name type="common">Marine copepod</name>
    <dbReference type="NCBI Taxonomy" id="6832"/>
    <lineage>
        <taxon>Eukaryota</taxon>
        <taxon>Metazoa</taxon>
        <taxon>Ecdysozoa</taxon>
        <taxon>Arthropoda</taxon>
        <taxon>Crustacea</taxon>
        <taxon>Multicrustacea</taxon>
        <taxon>Hexanauplia</taxon>
        <taxon>Copepoda</taxon>
        <taxon>Harpacticoida</taxon>
        <taxon>Harpacticidae</taxon>
        <taxon>Tigriopus</taxon>
    </lineage>
</organism>
<dbReference type="OMA" id="AGPLFCN"/>
<feature type="domain" description="Lipase" evidence="5">
    <location>
        <begin position="117"/>
        <end position="408"/>
    </location>
</feature>
<dbReference type="GO" id="GO:0016042">
    <property type="term" value="P:lipid catabolic process"/>
    <property type="evidence" value="ECO:0007669"/>
    <property type="project" value="TreeGrafter"/>
</dbReference>
<reference evidence="6 7" key="1">
    <citation type="journal article" date="2018" name="Nat. Ecol. Evol.">
        <title>Genomic signatures of mitonuclear coevolution across populations of Tigriopus californicus.</title>
        <authorList>
            <person name="Barreto F.S."/>
            <person name="Watson E.T."/>
            <person name="Lima T.G."/>
            <person name="Willett C.S."/>
            <person name="Edmands S."/>
            <person name="Li W."/>
            <person name="Burton R.S."/>
        </authorList>
    </citation>
    <scope>NUCLEOTIDE SEQUENCE [LARGE SCALE GENOMIC DNA]</scope>
    <source>
        <strain evidence="6 7">San Diego</strain>
    </source>
</reference>
<name>A0A553NXZ2_TIGCA</name>
<evidence type="ECO:0000313" key="7">
    <source>
        <dbReference type="Proteomes" id="UP000318571"/>
    </source>
</evidence>
<dbReference type="STRING" id="6832.A0A553NXZ2"/>
<dbReference type="EMBL" id="VCGU01000009">
    <property type="protein sequence ID" value="TRY70305.1"/>
    <property type="molecule type" value="Genomic_DNA"/>
</dbReference>
<evidence type="ECO:0000256" key="4">
    <source>
        <dbReference type="RuleBase" id="RU004262"/>
    </source>
</evidence>
<comment type="similarity">
    <text evidence="2 4">Belongs to the AB hydrolase superfamily. Lipase family.</text>
</comment>
<sequence length="438" mass="48943">MSQPFHVGPRQTGANESLMKALIRSSLFPIAVLIVLSAQTLASRDLHEEGPWSEPAPQGQWYHDHHLSHEQRLSQLRAVGFVKHNISCPELNNLTFTNQPPFDVLGVPECSAGVQPKMMLYLPSNVTCLLNSSYLPNNETSGCLAEFQTHKKVDKLIILIHGFLKYFDTKWLHEMQSEIMAMEPNTAAIIVGWGHGMYDIVNFWRAASNTRYISQAMYDIVEQILRDVNPNLYLHCIGHSLGAHACGFLGKKLTDNPKTKQLDRLSGLDPAGPLFCNDVPYPFHNLDIQPDARLGPHDAKLVDNIHTDGDARYLGVLPQYGTMEPLGTVDFYPGQKGSYGHNQPGCYDIFNVISCSHSRAWQLYEASIEEVTCSATEKCQGNPKKIPQNCSPLKKGTVTMGYHWDTKHPKPGMFIVEETGSAPFCTDSHPFNRTQTNL</sequence>
<keyword evidence="3" id="KW-0964">Secreted</keyword>
<dbReference type="GO" id="GO:0005615">
    <property type="term" value="C:extracellular space"/>
    <property type="evidence" value="ECO:0007669"/>
    <property type="project" value="TreeGrafter"/>
</dbReference>
<dbReference type="Pfam" id="PF00151">
    <property type="entry name" value="Lipase"/>
    <property type="match status" value="1"/>
</dbReference>
<dbReference type="AlphaFoldDB" id="A0A553NXZ2"/>
<keyword evidence="7" id="KW-1185">Reference proteome</keyword>
<evidence type="ECO:0000256" key="2">
    <source>
        <dbReference type="ARBA" id="ARBA00010701"/>
    </source>
</evidence>
<dbReference type="PANTHER" id="PTHR11610">
    <property type="entry name" value="LIPASE"/>
    <property type="match status" value="1"/>
</dbReference>
<comment type="caution">
    <text evidence="6">The sequence shown here is derived from an EMBL/GenBank/DDBJ whole genome shotgun (WGS) entry which is preliminary data.</text>
</comment>
<dbReference type="GO" id="GO:0016298">
    <property type="term" value="F:lipase activity"/>
    <property type="evidence" value="ECO:0007669"/>
    <property type="project" value="InterPro"/>
</dbReference>
<dbReference type="InterPro" id="IPR000734">
    <property type="entry name" value="TAG_lipase"/>
</dbReference>